<dbReference type="AlphaFoldDB" id="A0A8J3XIE4"/>
<dbReference type="Proteomes" id="UP000622547">
    <property type="component" value="Unassembled WGS sequence"/>
</dbReference>
<comment type="caution">
    <text evidence="1">The sequence shown here is derived from an EMBL/GenBank/DDBJ whole genome shotgun (WGS) entry which is preliminary data.</text>
</comment>
<sequence length="503" mass="54655">MPKARMSGKVTVMFDSTDDFSVARAAWRLHAPLLGRIIVDPTPSVHSTAALAHDVLAALGKPPHRIATEGISSDRQSWRAAAAWILGERIQQLIVLRAHLQSPDRWLKMIELQRVTAIHMVLICHSRSLPPAIEEILATGENQRVTCGLESALEPVADLERHDGWQESGQAAPSELPSLPSSEFTRFRADAYRQLSNDEFSAVDVEYGRGIDAACAWLASHIGYRADTPPTYSIRSVVAPFLLPVDLERSAATLAKMYSDAQLEGLAEGLWCLGRKRPTSDRYPYPWDDEGGLQVFLTDLVADSSSQRHTLARVRGAQAGFLLHGLLLHALPDLSTSGPGVGGPSFTPAMAARIRTRIAHPQRAAALATALFTHANHDSLARILISQLRPDATSLQMPLRDRVVSYAVPAPARGLLRAAQHFAGLRISSESTGNPWQLLGPGTGSLGDLLQEDAAICSVVLPARLDGHSEEPWHCMASCWWVADPLHGPEPNDCASQTLKKPL</sequence>
<reference evidence="1 2" key="1">
    <citation type="submission" date="2021-01" db="EMBL/GenBank/DDBJ databases">
        <title>Whole genome shotgun sequence of Planotetraspora phitsanulokensis NBRC 104273.</title>
        <authorList>
            <person name="Komaki H."/>
            <person name="Tamura T."/>
        </authorList>
    </citation>
    <scope>NUCLEOTIDE SEQUENCE [LARGE SCALE GENOMIC DNA]</scope>
    <source>
        <strain evidence="1 2">NBRC 104273</strain>
    </source>
</reference>
<evidence type="ECO:0000313" key="2">
    <source>
        <dbReference type="Proteomes" id="UP000622547"/>
    </source>
</evidence>
<dbReference type="EMBL" id="BOOP01000050">
    <property type="protein sequence ID" value="GII43072.1"/>
    <property type="molecule type" value="Genomic_DNA"/>
</dbReference>
<proteinExistence type="predicted"/>
<organism evidence="1 2">
    <name type="scientific">Planotetraspora phitsanulokensis</name>
    <dbReference type="NCBI Taxonomy" id="575192"/>
    <lineage>
        <taxon>Bacteria</taxon>
        <taxon>Bacillati</taxon>
        <taxon>Actinomycetota</taxon>
        <taxon>Actinomycetes</taxon>
        <taxon>Streptosporangiales</taxon>
        <taxon>Streptosporangiaceae</taxon>
        <taxon>Planotetraspora</taxon>
    </lineage>
</organism>
<protein>
    <submittedName>
        <fullName evidence="1">Uncharacterized protein</fullName>
    </submittedName>
</protein>
<name>A0A8J3XIE4_9ACTN</name>
<accession>A0A8J3XIE4</accession>
<evidence type="ECO:0000313" key="1">
    <source>
        <dbReference type="EMBL" id="GII43072.1"/>
    </source>
</evidence>
<keyword evidence="2" id="KW-1185">Reference proteome</keyword>
<gene>
    <name evidence="1" type="ORF">Pph01_80750</name>
</gene>